<proteinExistence type="predicted"/>
<evidence type="ECO:0000313" key="3">
    <source>
        <dbReference type="Proteomes" id="UP000243887"/>
    </source>
</evidence>
<keyword evidence="1" id="KW-1133">Transmembrane helix</keyword>
<organism evidence="2 3">
    <name type="scientific">Myroides guanonis</name>
    <dbReference type="NCBI Taxonomy" id="1150112"/>
    <lineage>
        <taxon>Bacteria</taxon>
        <taxon>Pseudomonadati</taxon>
        <taxon>Bacteroidota</taxon>
        <taxon>Flavobacteriia</taxon>
        <taxon>Flavobacteriales</taxon>
        <taxon>Flavobacteriaceae</taxon>
        <taxon>Myroides</taxon>
    </lineage>
</organism>
<evidence type="ECO:0000256" key="1">
    <source>
        <dbReference type="SAM" id="Phobius"/>
    </source>
</evidence>
<dbReference type="STRING" id="1150112.SAMN04487893_11067"/>
<dbReference type="RefSeq" id="WP_090679568.1">
    <property type="nucleotide sequence ID" value="NZ_FORU01000010.1"/>
</dbReference>
<sequence length="210" mass="23436">MGDAFGLLMLGFLAAVVGVSLPGLLNMTAVKISKNEGQRSATSYVMGALSIILVQTFIAIFAAKIIDSNPFISNALHEIGFVIFTILTVYFIVFAKKIDQKKQLKKEEVSHKKNRFFYGSMLALLNVFPIPYYAFLSVTLASYHLPIFEKSYNFIFSIGVVLGSALMFYLYITFFNKSSRTNTFVLKNVNYCIGVVTAVVAIITLYKILR</sequence>
<dbReference type="Proteomes" id="UP000243887">
    <property type="component" value="Unassembled WGS sequence"/>
</dbReference>
<keyword evidence="1" id="KW-0812">Transmembrane</keyword>
<dbReference type="AlphaFoldDB" id="A0A1I3SEN7"/>
<protein>
    <submittedName>
        <fullName evidence="2">Threonine/homoserine/homoserine lactone efflux protein</fullName>
    </submittedName>
</protein>
<evidence type="ECO:0000313" key="2">
    <source>
        <dbReference type="EMBL" id="SFJ57273.1"/>
    </source>
</evidence>
<feature type="transmembrane region" description="Helical" evidence="1">
    <location>
        <begin position="41"/>
        <end position="63"/>
    </location>
</feature>
<dbReference type="EMBL" id="FORU01000010">
    <property type="protein sequence ID" value="SFJ57273.1"/>
    <property type="molecule type" value="Genomic_DNA"/>
</dbReference>
<keyword evidence="1" id="KW-0472">Membrane</keyword>
<feature type="transmembrane region" description="Helical" evidence="1">
    <location>
        <begin position="188"/>
        <end position="209"/>
    </location>
</feature>
<feature type="transmembrane region" description="Helical" evidence="1">
    <location>
        <begin position="75"/>
        <end position="95"/>
    </location>
</feature>
<feature type="transmembrane region" description="Helical" evidence="1">
    <location>
        <begin position="6"/>
        <end position="29"/>
    </location>
</feature>
<accession>A0A1I3SEN7</accession>
<feature type="transmembrane region" description="Helical" evidence="1">
    <location>
        <begin position="154"/>
        <end position="176"/>
    </location>
</feature>
<dbReference type="OrthoDB" id="1451945at2"/>
<name>A0A1I3SEN7_9FLAO</name>
<gene>
    <name evidence="2" type="ORF">SAMN04487893_11067</name>
</gene>
<reference evidence="3" key="1">
    <citation type="submission" date="2016-10" db="EMBL/GenBank/DDBJ databases">
        <authorList>
            <person name="Varghese N."/>
            <person name="Submissions S."/>
        </authorList>
    </citation>
    <scope>NUCLEOTIDE SEQUENCE [LARGE SCALE GENOMIC DNA]</scope>
    <source>
        <strain evidence="3">DSM 26542</strain>
    </source>
</reference>
<feature type="transmembrane region" description="Helical" evidence="1">
    <location>
        <begin position="116"/>
        <end position="134"/>
    </location>
</feature>
<keyword evidence="3" id="KW-1185">Reference proteome</keyword>